<comment type="similarity">
    <text evidence="7">Belongs to the nucleoporin Nup84/Nup107 family.</text>
</comment>
<evidence type="ECO:0000256" key="3">
    <source>
        <dbReference type="ARBA" id="ARBA00022927"/>
    </source>
</evidence>
<evidence type="ECO:0000313" key="9">
    <source>
        <dbReference type="Proteomes" id="UP000294933"/>
    </source>
</evidence>
<dbReference type="InterPro" id="IPR007252">
    <property type="entry name" value="Nup84/Nup107"/>
</dbReference>
<comment type="subcellular location">
    <subcellularLocation>
        <location evidence="7">Nucleus</location>
        <location evidence="7">Nuclear pore complex</location>
    </subcellularLocation>
    <subcellularLocation>
        <location evidence="7">Nucleus membrane</location>
    </subcellularLocation>
</comment>
<evidence type="ECO:0000313" key="8">
    <source>
        <dbReference type="EMBL" id="TDL18237.1"/>
    </source>
</evidence>
<evidence type="ECO:0000256" key="1">
    <source>
        <dbReference type="ARBA" id="ARBA00022448"/>
    </source>
</evidence>
<keyword evidence="4 7" id="KW-0811">Translocation</keyword>
<dbReference type="VEuPathDB" id="FungiDB:BD410DRAFT_775281"/>
<dbReference type="GO" id="GO:0000973">
    <property type="term" value="P:post-transcriptional tethering of RNA polymerase II gene DNA at nuclear periphery"/>
    <property type="evidence" value="ECO:0007669"/>
    <property type="project" value="TreeGrafter"/>
</dbReference>
<keyword evidence="5 7" id="KW-0906">Nuclear pore complex</keyword>
<dbReference type="PANTHER" id="PTHR13003">
    <property type="entry name" value="NUP107-RELATED"/>
    <property type="match status" value="1"/>
</dbReference>
<dbReference type="PANTHER" id="PTHR13003:SF2">
    <property type="entry name" value="NUCLEAR PORE COMPLEX PROTEIN NUP107"/>
    <property type="match status" value="1"/>
</dbReference>
<proteinExistence type="inferred from homology"/>
<dbReference type="Gene3D" id="1.10.3450.20">
    <property type="match status" value="1"/>
</dbReference>
<evidence type="ECO:0000256" key="5">
    <source>
        <dbReference type="ARBA" id="ARBA00023132"/>
    </source>
</evidence>
<organism evidence="8 9">
    <name type="scientific">Rickenella mellea</name>
    <dbReference type="NCBI Taxonomy" id="50990"/>
    <lineage>
        <taxon>Eukaryota</taxon>
        <taxon>Fungi</taxon>
        <taxon>Dikarya</taxon>
        <taxon>Basidiomycota</taxon>
        <taxon>Agaricomycotina</taxon>
        <taxon>Agaricomycetes</taxon>
        <taxon>Hymenochaetales</taxon>
        <taxon>Rickenellaceae</taxon>
        <taxon>Rickenella</taxon>
    </lineage>
</organism>
<evidence type="ECO:0000256" key="4">
    <source>
        <dbReference type="ARBA" id="ARBA00023010"/>
    </source>
</evidence>
<keyword evidence="9" id="KW-1185">Reference proteome</keyword>
<dbReference type="Gene3D" id="1.20.190.50">
    <property type="match status" value="1"/>
</dbReference>
<sequence length="792" mass="88484">MADSFFVSSAEVLAQFQSEDIDLDTVLDPETGFAPRLAKICRKALEELNDPRSEVRYAQDEIDLLRLESNTWDLLQAVLPARKTETPLPPTARELLSENPYTPTATLAQSIMAHSRLLSELVVVREWLHDCAPPPRAPEATTGYWKGTRLRLMQGMRTGNKKEVEALVKELDPDAVNRVDDGKGLAADDASYEKALAQALYSYIRAGRLDDAVELCRKTHRPWRAASIRGSLLFQWRALSHEPFEDESSMDAEFDTGWSGNKRRKIWKTSCTHAALNPLLSDPDRALYAALAPTPATSVVLRSACRTWEDHLWAALSVICEGKQADELGRVGGGFFERDGGSIGGGDGIGARVGEVVEMELSTEEEEREEREWEREAVGSLELLAAVGVEEGPPANDPFHVSQLHIILNRTDKLLTDFADGLKLGEFNAQQVNYPTLTRFFAHLCLFLQMIDVPVPPDATQLILEEYLQVLENAGQRTHIAMYAAALGANAIERYALFLTSLELTADLDERRTALRRAEEHGLDMVSVARVTAERTVEKAFENLPRMKVALPSVLARETPLSDMEWLLIRSIEWTTFMDATYPQALEQANAIFRYFLAMGKVQAAKVLLLMLPAELKAIQDSREHSTEYYHYLQFFEIWDVLERIAESQATEGTYTTKGAKNTWLGGFKVLVDEAREKIVELLTTEWLAGDEEVAGGSNQRRQTLVRIRHIFIPELIIRLHALLVGTGDKIAGNLKKALELSNVVADSRYRLYDDFLGGESGRLNDYLSAVRQAILKGIEGGGSDPFRVLSV</sequence>
<protein>
    <recommendedName>
        <fullName evidence="7">Nuclear pore complex protein</fullName>
    </recommendedName>
</protein>
<evidence type="ECO:0000256" key="2">
    <source>
        <dbReference type="ARBA" id="ARBA00022816"/>
    </source>
</evidence>
<keyword evidence="7" id="KW-0472">Membrane</keyword>
<dbReference type="OrthoDB" id="3098at2759"/>
<keyword evidence="1 7" id="KW-0813">Transport</keyword>
<dbReference type="AlphaFoldDB" id="A0A4Y7PS31"/>
<accession>A0A4Y7PS31</accession>
<comment type="subunit">
    <text evidence="7">Part of the nuclear pore complex (NPC).</text>
</comment>
<dbReference type="GO" id="GO:0006406">
    <property type="term" value="P:mRNA export from nucleus"/>
    <property type="evidence" value="ECO:0007669"/>
    <property type="project" value="TreeGrafter"/>
</dbReference>
<evidence type="ECO:0000256" key="7">
    <source>
        <dbReference type="RuleBase" id="RU365072"/>
    </source>
</evidence>
<name>A0A4Y7PS31_9AGAM</name>
<dbReference type="GO" id="GO:0031080">
    <property type="term" value="C:nuclear pore outer ring"/>
    <property type="evidence" value="ECO:0007669"/>
    <property type="project" value="TreeGrafter"/>
</dbReference>
<dbReference type="EMBL" id="ML170211">
    <property type="protein sequence ID" value="TDL18237.1"/>
    <property type="molecule type" value="Genomic_DNA"/>
</dbReference>
<dbReference type="GO" id="GO:0031965">
    <property type="term" value="C:nuclear membrane"/>
    <property type="evidence" value="ECO:0007669"/>
    <property type="project" value="UniProtKB-SubCell"/>
</dbReference>
<dbReference type="STRING" id="50990.A0A4Y7PS31"/>
<keyword evidence="2" id="KW-0509">mRNA transport</keyword>
<reference evidence="8 9" key="1">
    <citation type="submission" date="2018-06" db="EMBL/GenBank/DDBJ databases">
        <title>A transcriptomic atlas of mushroom development highlights an independent origin of complex multicellularity.</title>
        <authorList>
            <consortium name="DOE Joint Genome Institute"/>
            <person name="Krizsan K."/>
            <person name="Almasi E."/>
            <person name="Merenyi Z."/>
            <person name="Sahu N."/>
            <person name="Viragh M."/>
            <person name="Koszo T."/>
            <person name="Mondo S."/>
            <person name="Kiss B."/>
            <person name="Balint B."/>
            <person name="Kues U."/>
            <person name="Barry K."/>
            <person name="Hegedus J.C."/>
            <person name="Henrissat B."/>
            <person name="Johnson J."/>
            <person name="Lipzen A."/>
            <person name="Ohm R."/>
            <person name="Nagy I."/>
            <person name="Pangilinan J."/>
            <person name="Yan J."/>
            <person name="Xiong Y."/>
            <person name="Grigoriev I.V."/>
            <person name="Hibbett D.S."/>
            <person name="Nagy L.G."/>
        </authorList>
    </citation>
    <scope>NUCLEOTIDE SEQUENCE [LARGE SCALE GENOMIC DNA]</scope>
    <source>
        <strain evidence="8 9">SZMC22713</strain>
    </source>
</reference>
<comment type="function">
    <text evidence="7">Functions as a component of the nuclear pore complex (NPC).</text>
</comment>
<gene>
    <name evidence="8" type="ORF">BD410DRAFT_775281</name>
</gene>
<keyword evidence="3" id="KW-0653">Protein transport</keyword>
<keyword evidence="6 7" id="KW-0539">Nucleus</keyword>
<dbReference type="GO" id="GO:0017056">
    <property type="term" value="F:structural constituent of nuclear pore"/>
    <property type="evidence" value="ECO:0007669"/>
    <property type="project" value="UniProtKB-UniRule"/>
</dbReference>
<dbReference type="GO" id="GO:0006606">
    <property type="term" value="P:protein import into nucleus"/>
    <property type="evidence" value="ECO:0007669"/>
    <property type="project" value="TreeGrafter"/>
</dbReference>
<dbReference type="Proteomes" id="UP000294933">
    <property type="component" value="Unassembled WGS sequence"/>
</dbReference>
<dbReference type="Pfam" id="PF04121">
    <property type="entry name" value="Nup84_Nup100"/>
    <property type="match status" value="1"/>
</dbReference>
<evidence type="ECO:0000256" key="6">
    <source>
        <dbReference type="ARBA" id="ARBA00023242"/>
    </source>
</evidence>